<organism evidence="1 2">
    <name type="scientific">Candidatus Nitrosomaritimum aestuariumsis</name>
    <dbReference type="NCBI Taxonomy" id="3342354"/>
    <lineage>
        <taxon>Archaea</taxon>
        <taxon>Nitrososphaerota</taxon>
        <taxon>Nitrososphaeria</taxon>
        <taxon>Nitrosopumilales</taxon>
        <taxon>Nitrosopumilaceae</taxon>
        <taxon>Candidatus Nitrosomaritimum</taxon>
    </lineage>
</organism>
<dbReference type="Proteomes" id="UP000559653">
    <property type="component" value="Unassembled WGS sequence"/>
</dbReference>
<dbReference type="EMBL" id="JACEMZ010000016">
    <property type="protein sequence ID" value="MBA4452263.1"/>
    <property type="molecule type" value="Genomic_DNA"/>
</dbReference>
<proteinExistence type="predicted"/>
<accession>A0AC60VXI8</accession>
<name>A0AC60VXI8_9ARCH</name>
<evidence type="ECO:0000313" key="2">
    <source>
        <dbReference type="Proteomes" id="UP000559653"/>
    </source>
</evidence>
<reference evidence="1 2" key="1">
    <citation type="journal article" date="2020" name="Appl. Environ. Microbiol.">
        <title>Genomic Characteristics of a Novel Species of Ammonia-Oxidizing Archaea from the Jiulong River Estuary.</title>
        <authorList>
            <person name="Zou D."/>
            <person name="Wan R."/>
            <person name="Han L."/>
            <person name="Xu M.N."/>
            <person name="Liu Y."/>
            <person name="Liu H."/>
            <person name="Kao S.J."/>
            <person name="Li M."/>
        </authorList>
    </citation>
    <scope>NUCLEOTIDE SEQUENCE [LARGE SCALE GENOMIC DNA]</scope>
    <source>
        <strain evidence="1">W1bin1</strain>
    </source>
</reference>
<gene>
    <name evidence="1" type="ORF">H2B03_03695</name>
</gene>
<sequence>MDFRILDASAFYAGVPFGSSSDCYTTSQVYDEIKHIKKNHEALETLLETNRLKIREPDSESIERAIKASKNTGDYQQLSKQDISIIALCIELDGEIISDDFAISNVAKNLGLKISPVMTSGIKDVGKWVHYCPGCRSNHKNGKECPTCGTPLKRKLLKGQTPTVSINE</sequence>
<protein>
    <submittedName>
        <fullName evidence="1">PIN domain-containing protein</fullName>
    </submittedName>
</protein>
<comment type="caution">
    <text evidence="1">The sequence shown here is derived from an EMBL/GenBank/DDBJ whole genome shotgun (WGS) entry which is preliminary data.</text>
</comment>
<evidence type="ECO:0000313" key="1">
    <source>
        <dbReference type="EMBL" id="MBA4452263.1"/>
    </source>
</evidence>